<sequence length="384" mass="40984">MCRTRPVRRAYRVHRTRRAVVLVAVCSLPFTLVGCGGLLGAGDKATANTGKGDEVTIGLLLPETATSRYEKFDHPIIKKEVAGLTGGKGVFLYANAKENAATQSRQLARMVEQRADTVIVDAVDARKIEPAVVKAKEAGVHVIAYDRLAQGPVDGYITFDGELVGQVQGQAMLEALNKNPEGGRKIVMMNGAPTDPNAAVFKRGALSQLRNNVDIAKSYDTTGWKAEIARANMTAAINAVGKDAIAGVYSANDTMAGAVIEALKAAGVTELPPVTGQDAELPAVRRIVSGEQYMSVYKPYPEEAARAAEMAVRIAQGRMIEYDGLASDKSDSPGHKDIPTHLVQVNALTRKTIKSTVIEDGIYKVGDICTAKYAADCEEIGLTR</sequence>
<dbReference type="GO" id="GO:0030288">
    <property type="term" value="C:outer membrane-bounded periplasmic space"/>
    <property type="evidence" value="ECO:0007669"/>
    <property type="project" value="TreeGrafter"/>
</dbReference>
<dbReference type="SUPFAM" id="SSF53822">
    <property type="entry name" value="Periplasmic binding protein-like I"/>
    <property type="match status" value="1"/>
</dbReference>
<keyword evidence="3" id="KW-1133">Transmembrane helix</keyword>
<evidence type="ECO:0000259" key="4">
    <source>
        <dbReference type="Pfam" id="PF13407"/>
    </source>
</evidence>
<dbReference type="Proteomes" id="UP000190539">
    <property type="component" value="Unassembled WGS sequence"/>
</dbReference>
<dbReference type="PANTHER" id="PTHR30036">
    <property type="entry name" value="D-XYLOSE-BINDING PERIPLASMIC PROTEIN"/>
    <property type="match status" value="1"/>
</dbReference>
<keyword evidence="3" id="KW-0472">Membrane</keyword>
<dbReference type="STRING" id="83656.B1H18_28375"/>
<accession>A0A1V4A2N1</accession>
<evidence type="ECO:0000313" key="5">
    <source>
        <dbReference type="EMBL" id="OON72954.1"/>
    </source>
</evidence>
<comment type="subcellular location">
    <subcellularLocation>
        <location evidence="1">Cell envelope</location>
    </subcellularLocation>
</comment>
<organism evidence="5 6">
    <name type="scientific">Streptomyces tsukubensis</name>
    <dbReference type="NCBI Taxonomy" id="83656"/>
    <lineage>
        <taxon>Bacteria</taxon>
        <taxon>Bacillati</taxon>
        <taxon>Actinomycetota</taxon>
        <taxon>Actinomycetes</taxon>
        <taxon>Kitasatosporales</taxon>
        <taxon>Streptomycetaceae</taxon>
        <taxon>Streptomyces</taxon>
    </lineage>
</organism>
<keyword evidence="3" id="KW-0812">Transmembrane</keyword>
<evidence type="ECO:0000256" key="1">
    <source>
        <dbReference type="ARBA" id="ARBA00004196"/>
    </source>
</evidence>
<evidence type="ECO:0000256" key="2">
    <source>
        <dbReference type="ARBA" id="ARBA00022729"/>
    </source>
</evidence>
<dbReference type="AlphaFoldDB" id="A0A1V4A2N1"/>
<evidence type="ECO:0000313" key="6">
    <source>
        <dbReference type="Proteomes" id="UP000190539"/>
    </source>
</evidence>
<dbReference type="InterPro" id="IPR028082">
    <property type="entry name" value="Peripla_BP_I"/>
</dbReference>
<dbReference type="PROSITE" id="PS51257">
    <property type="entry name" value="PROKAR_LIPOPROTEIN"/>
    <property type="match status" value="1"/>
</dbReference>
<proteinExistence type="predicted"/>
<dbReference type="InterPro" id="IPR025997">
    <property type="entry name" value="SBP_2_dom"/>
</dbReference>
<dbReference type="Pfam" id="PF13407">
    <property type="entry name" value="Peripla_BP_4"/>
    <property type="match status" value="1"/>
</dbReference>
<feature type="domain" description="Periplasmic binding protein" evidence="4">
    <location>
        <begin position="60"/>
        <end position="318"/>
    </location>
</feature>
<comment type="caution">
    <text evidence="5">The sequence shown here is derived from an EMBL/GenBank/DDBJ whole genome shotgun (WGS) entry which is preliminary data.</text>
</comment>
<name>A0A1V4A2N1_9ACTN</name>
<keyword evidence="6" id="KW-1185">Reference proteome</keyword>
<gene>
    <name evidence="5" type="ORF">B1H18_28375</name>
</gene>
<dbReference type="EMBL" id="MVFC01000034">
    <property type="protein sequence ID" value="OON72954.1"/>
    <property type="molecule type" value="Genomic_DNA"/>
</dbReference>
<keyword evidence="2" id="KW-0732">Signal</keyword>
<dbReference type="GO" id="GO:0030246">
    <property type="term" value="F:carbohydrate binding"/>
    <property type="evidence" value="ECO:0007669"/>
    <property type="project" value="TreeGrafter"/>
</dbReference>
<evidence type="ECO:0000256" key="3">
    <source>
        <dbReference type="SAM" id="Phobius"/>
    </source>
</evidence>
<feature type="transmembrane region" description="Helical" evidence="3">
    <location>
        <begin position="20"/>
        <end position="41"/>
    </location>
</feature>
<dbReference type="InterPro" id="IPR050555">
    <property type="entry name" value="Bact_Solute-Bind_Prot2"/>
</dbReference>
<reference evidence="5 6" key="1">
    <citation type="submission" date="2017-02" db="EMBL/GenBank/DDBJ databases">
        <title>Draft Genome Sequence of Streptomyces tsukubaensis F601, a Producer of the immunosuppressant tacrolimus FK506.</title>
        <authorList>
            <person name="Zong G."/>
            <person name="Zhong C."/>
            <person name="Fu J."/>
            <person name="Qin R."/>
            <person name="Cao G."/>
        </authorList>
    </citation>
    <scope>NUCLEOTIDE SEQUENCE [LARGE SCALE GENOMIC DNA]</scope>
    <source>
        <strain evidence="5 6">F601</strain>
    </source>
</reference>
<dbReference type="PANTHER" id="PTHR30036:SF1">
    <property type="entry name" value="D-XYLOSE-BINDING PERIPLASMIC PROTEIN"/>
    <property type="match status" value="1"/>
</dbReference>
<dbReference type="Gene3D" id="3.40.50.2300">
    <property type="match status" value="2"/>
</dbReference>
<protein>
    <submittedName>
        <fullName evidence="5">ABC transporter substrate-binding protein</fullName>
    </submittedName>
</protein>